<dbReference type="InterPro" id="IPR002110">
    <property type="entry name" value="Ankyrin_rpt"/>
</dbReference>
<dbReference type="SUPFAM" id="SSF48403">
    <property type="entry name" value="Ankyrin repeat"/>
    <property type="match status" value="1"/>
</dbReference>
<dbReference type="SMART" id="SM00248">
    <property type="entry name" value="ANK"/>
    <property type="match status" value="8"/>
</dbReference>
<dbReference type="PANTHER" id="PTHR24124:SF14">
    <property type="entry name" value="CHROMOSOME UNDETERMINED SCAFFOLD_25, WHOLE GENOME SHOTGUN SEQUENCE"/>
    <property type="match status" value="1"/>
</dbReference>
<sequence length="568" mass="62534">MPTYKPPGLIILVKMQQFQKLSQMVLSFTMHRYCLWHILDKFSEKINAMLYNELYHRWTKNAQIRVVYDEAACLSFDEGSSQSLMARYGMLAHKASLLVDDTSLIDARSNFLLGEFDSLRIRLKDIDDGSTIGMSKNRSSSREETRIHSRSRPRPLTNSWLTHRVDSFHPSPPPPSKSSSNPNPNSPQPSPRSTSDRFLLKTALAPELASDSTPSEFINSWFNSATQLTTHDIKLKVYFLGPLLLRHAVSVGDVEAVRKLIKRQRSVVAELPPPEAESLYRVATETDNTNPSSGNSDDMVGLLLEAGLKVNESAGTKGWSKLHVAVAFDQTDEIQRLVTEKERGSLDCRDKEGRTPLHLAASKGQLESAKVLVSAGAQVDVQSKDGRTALHRAAANGDRRMVEMLLEVGADPTISDYDLGRSANDVAVAKGHKEVVKILDRGSSVLNAATRGEVEVLESLLEKGASLSFSDQYGLTPLHTAAIKGHKDAVMMLVEFGADLESRDAEGHTPLHLAVEGGSVETVQVLINRGANVNANSKKGATPLYISKLMEYQHITQLLLDKGGRCIF</sequence>
<keyword evidence="2 3" id="KW-0040">ANK repeat</keyword>
<evidence type="ECO:0000313" key="6">
    <source>
        <dbReference type="Proteomes" id="UP001604336"/>
    </source>
</evidence>
<organism evidence="5 6">
    <name type="scientific">Abeliophyllum distichum</name>
    <dbReference type="NCBI Taxonomy" id="126358"/>
    <lineage>
        <taxon>Eukaryota</taxon>
        <taxon>Viridiplantae</taxon>
        <taxon>Streptophyta</taxon>
        <taxon>Embryophyta</taxon>
        <taxon>Tracheophyta</taxon>
        <taxon>Spermatophyta</taxon>
        <taxon>Magnoliopsida</taxon>
        <taxon>eudicotyledons</taxon>
        <taxon>Gunneridae</taxon>
        <taxon>Pentapetalae</taxon>
        <taxon>asterids</taxon>
        <taxon>lamiids</taxon>
        <taxon>Lamiales</taxon>
        <taxon>Oleaceae</taxon>
        <taxon>Forsythieae</taxon>
        <taxon>Abeliophyllum</taxon>
    </lineage>
</organism>
<reference evidence="6" key="1">
    <citation type="submission" date="2024-07" db="EMBL/GenBank/DDBJ databases">
        <title>Two chromosome-level genome assemblies of Korean endemic species Abeliophyllum distichum and Forsythia ovata (Oleaceae).</title>
        <authorList>
            <person name="Jang H."/>
        </authorList>
    </citation>
    <scope>NUCLEOTIDE SEQUENCE [LARGE SCALE GENOMIC DNA]</scope>
</reference>
<evidence type="ECO:0000256" key="4">
    <source>
        <dbReference type="SAM" id="MobiDB-lite"/>
    </source>
</evidence>
<feature type="region of interest" description="Disordered" evidence="4">
    <location>
        <begin position="132"/>
        <end position="195"/>
    </location>
</feature>
<feature type="repeat" description="ANK" evidence="3">
    <location>
        <begin position="473"/>
        <end position="505"/>
    </location>
</feature>
<evidence type="ECO:0000313" key="5">
    <source>
        <dbReference type="EMBL" id="KAL2500121.1"/>
    </source>
</evidence>
<feature type="repeat" description="ANK" evidence="3">
    <location>
        <begin position="385"/>
        <end position="417"/>
    </location>
</feature>
<gene>
    <name evidence="5" type="ORF">Adt_25671</name>
</gene>
<dbReference type="PROSITE" id="PS50088">
    <property type="entry name" value="ANK_REPEAT"/>
    <property type="match status" value="5"/>
</dbReference>
<dbReference type="PROSITE" id="PS50297">
    <property type="entry name" value="ANK_REP_REGION"/>
    <property type="match status" value="4"/>
</dbReference>
<evidence type="ECO:0000256" key="1">
    <source>
        <dbReference type="ARBA" id="ARBA00022737"/>
    </source>
</evidence>
<name>A0ABD1SHA1_9LAMI</name>
<dbReference type="PRINTS" id="PR01415">
    <property type="entry name" value="ANKYRIN"/>
</dbReference>
<comment type="caution">
    <text evidence="5">The sequence shown here is derived from an EMBL/GenBank/DDBJ whole genome shotgun (WGS) entry which is preliminary data.</text>
</comment>
<feature type="repeat" description="ANK" evidence="3">
    <location>
        <begin position="352"/>
        <end position="384"/>
    </location>
</feature>
<dbReference type="Proteomes" id="UP001604336">
    <property type="component" value="Unassembled WGS sequence"/>
</dbReference>
<evidence type="ECO:0000256" key="2">
    <source>
        <dbReference type="ARBA" id="ARBA00023043"/>
    </source>
</evidence>
<evidence type="ECO:0000256" key="3">
    <source>
        <dbReference type="PROSITE-ProRule" id="PRU00023"/>
    </source>
</evidence>
<dbReference type="InterPro" id="IPR036770">
    <property type="entry name" value="Ankyrin_rpt-contain_sf"/>
</dbReference>
<dbReference type="EMBL" id="JBFOLK010000007">
    <property type="protein sequence ID" value="KAL2500121.1"/>
    <property type="molecule type" value="Genomic_DNA"/>
</dbReference>
<keyword evidence="1" id="KW-0677">Repeat</keyword>
<proteinExistence type="predicted"/>
<keyword evidence="6" id="KW-1185">Reference proteome</keyword>
<dbReference type="Pfam" id="PF12796">
    <property type="entry name" value="Ank_2"/>
    <property type="match status" value="2"/>
</dbReference>
<accession>A0ABD1SHA1</accession>
<dbReference type="AlphaFoldDB" id="A0ABD1SHA1"/>
<dbReference type="PANTHER" id="PTHR24124">
    <property type="entry name" value="ANKYRIN REPEAT FAMILY A"/>
    <property type="match status" value="1"/>
</dbReference>
<protein>
    <submittedName>
        <fullName evidence="5">Ankyrin-3-like</fullName>
    </submittedName>
</protein>
<dbReference type="Gene3D" id="1.25.40.20">
    <property type="entry name" value="Ankyrin repeat-containing domain"/>
    <property type="match status" value="4"/>
</dbReference>
<feature type="repeat" description="ANK" evidence="3">
    <location>
        <begin position="506"/>
        <end position="538"/>
    </location>
</feature>
<feature type="repeat" description="ANK" evidence="3">
    <location>
        <begin position="440"/>
        <end position="472"/>
    </location>
</feature>
<dbReference type="Pfam" id="PF00023">
    <property type="entry name" value="Ank"/>
    <property type="match status" value="1"/>
</dbReference>